<accession>A0ABQ4BQV4</accession>
<proteinExistence type="predicted"/>
<dbReference type="EMBL" id="BOMS01000164">
    <property type="protein sequence ID" value="GIE73078.1"/>
    <property type="molecule type" value="Genomic_DNA"/>
</dbReference>
<dbReference type="Pfam" id="PF03473">
    <property type="entry name" value="MOSC"/>
    <property type="match status" value="1"/>
</dbReference>
<reference evidence="2 3" key="1">
    <citation type="submission" date="2021-01" db="EMBL/GenBank/DDBJ databases">
        <title>Whole genome shotgun sequence of Actinoplanes palleronii NBRC 14916.</title>
        <authorList>
            <person name="Komaki H."/>
            <person name="Tamura T."/>
        </authorList>
    </citation>
    <scope>NUCLEOTIDE SEQUENCE [LARGE SCALE GENOMIC DNA]</scope>
    <source>
        <strain evidence="2 3">NBRC 14916</strain>
    </source>
</reference>
<evidence type="ECO:0000259" key="1">
    <source>
        <dbReference type="PROSITE" id="PS51340"/>
    </source>
</evidence>
<dbReference type="SUPFAM" id="SSF141673">
    <property type="entry name" value="MOSC N-terminal domain-like"/>
    <property type="match status" value="1"/>
</dbReference>
<dbReference type="PROSITE" id="PS51340">
    <property type="entry name" value="MOSC"/>
    <property type="match status" value="1"/>
</dbReference>
<evidence type="ECO:0000313" key="3">
    <source>
        <dbReference type="Proteomes" id="UP000624709"/>
    </source>
</evidence>
<protein>
    <submittedName>
        <fullName evidence="2">Molybdenum cofactor biosysynthesis protein</fullName>
    </submittedName>
</protein>
<comment type="caution">
    <text evidence="2">The sequence shown here is derived from an EMBL/GenBank/DDBJ whole genome shotgun (WGS) entry which is preliminary data.</text>
</comment>
<dbReference type="Gene3D" id="2.40.33.20">
    <property type="entry name" value="PK beta-barrel domain-like"/>
    <property type="match status" value="1"/>
</dbReference>
<dbReference type="Proteomes" id="UP000624709">
    <property type="component" value="Unassembled WGS sequence"/>
</dbReference>
<dbReference type="SUPFAM" id="SSF50800">
    <property type="entry name" value="PK beta-barrel domain-like"/>
    <property type="match status" value="1"/>
</dbReference>
<gene>
    <name evidence="2" type="ORF">Apa02nite_091860</name>
</gene>
<organism evidence="2 3">
    <name type="scientific">Actinoplanes palleronii</name>
    <dbReference type="NCBI Taxonomy" id="113570"/>
    <lineage>
        <taxon>Bacteria</taxon>
        <taxon>Bacillati</taxon>
        <taxon>Actinomycetota</taxon>
        <taxon>Actinomycetes</taxon>
        <taxon>Micromonosporales</taxon>
        <taxon>Micromonosporaceae</taxon>
        <taxon>Actinoplanes</taxon>
    </lineage>
</organism>
<dbReference type="InterPro" id="IPR005302">
    <property type="entry name" value="MoCF_Sase_C"/>
</dbReference>
<evidence type="ECO:0000313" key="2">
    <source>
        <dbReference type="EMBL" id="GIE73078.1"/>
    </source>
</evidence>
<sequence length="256" mass="27079">MKSARGESLGEVSVESGGLAGDRAWACVDDADQTIGSAKHPRRWGGLLEVTAAGVPATIEVGGSRYAAGSPEADKALGEHLGRPVRLTRTVPAQPRIHRLLPDDPGMVPDWLAELRPGQERLEESGGYARTGRFVDFGAVHLVTTGALAELAERVGRPVAADRFRPNLVITADADPEPGAELRIGDVVLRVLFRTPRCVVPGLGQTGLPADPAVLRTLARHYRVRVFGDGKAACFGVYADVLQPGHLKLGTPVTPA</sequence>
<name>A0ABQ4BQV4_9ACTN</name>
<feature type="domain" description="MOSC" evidence="1">
    <location>
        <begin position="89"/>
        <end position="256"/>
    </location>
</feature>
<keyword evidence="3" id="KW-1185">Reference proteome</keyword>
<dbReference type="InterPro" id="IPR011037">
    <property type="entry name" value="Pyrv_Knase-like_insert_dom_sf"/>
</dbReference>